<dbReference type="InterPro" id="IPR004740">
    <property type="entry name" value="Nuc_H_symport"/>
</dbReference>
<evidence type="ECO:0000313" key="3">
    <source>
        <dbReference type="Proteomes" id="UP000019194"/>
    </source>
</evidence>
<sequence>MMQVGIACEVIFMFLLSFFLLKAGFKITLMLGAVCWIIRTLLFAHASLDANMMFVLIGLMLQGFCWDFFLYRGRHLC</sequence>
<dbReference type="GO" id="GO:0016020">
    <property type="term" value="C:membrane"/>
    <property type="evidence" value="ECO:0007669"/>
    <property type="project" value="InterPro"/>
</dbReference>
<evidence type="ECO:0000313" key="2">
    <source>
        <dbReference type="EMBL" id="CDL38617.1"/>
    </source>
</evidence>
<comment type="caution">
    <text evidence="2">The sequence shown here is derived from an EMBL/GenBank/DDBJ whole genome shotgun (WGS) entry which is preliminary data.</text>
</comment>
<dbReference type="EMBL" id="CBWP010000043">
    <property type="protein sequence ID" value="CDL38617.1"/>
    <property type="molecule type" value="Genomic_DNA"/>
</dbReference>
<proteinExistence type="predicted"/>
<organism evidence="2 3">
    <name type="scientific">Citrobacter freundii</name>
    <dbReference type="NCBI Taxonomy" id="546"/>
    <lineage>
        <taxon>Bacteria</taxon>
        <taxon>Pseudomonadati</taxon>
        <taxon>Pseudomonadota</taxon>
        <taxon>Gammaproteobacteria</taxon>
        <taxon>Enterobacterales</taxon>
        <taxon>Enterobacteriaceae</taxon>
        <taxon>Citrobacter</taxon>
        <taxon>Citrobacter freundii complex</taxon>
    </lineage>
</organism>
<dbReference type="InterPro" id="IPR036259">
    <property type="entry name" value="MFS_trans_sf"/>
</dbReference>
<evidence type="ECO:0000256" key="1">
    <source>
        <dbReference type="SAM" id="Phobius"/>
    </source>
</evidence>
<dbReference type="Gene3D" id="1.20.1250.20">
    <property type="entry name" value="MFS general substrate transporter like domains"/>
    <property type="match status" value="1"/>
</dbReference>
<keyword evidence="1" id="KW-1133">Transmembrane helix</keyword>
<dbReference type="AlphaFoldDB" id="A0A7G2INE6"/>
<reference evidence="2 3" key="1">
    <citation type="submission" date="2013-10" db="EMBL/GenBank/DDBJ databases">
        <title>Antibiotic resistance diversity of beta-lactamase producers in the General Hospital Vienna.</title>
        <authorList>
            <person name="Barisic I."/>
            <person name="Mitteregger D."/>
            <person name="Hirschl A.M."/>
            <person name="Noehammer C."/>
            <person name="Wiesinger-Mayr H."/>
        </authorList>
    </citation>
    <scope>NUCLEOTIDE SEQUENCE [LARGE SCALE GENOMIC DNA]</scope>
    <source>
        <strain evidence="2 3">ISC11</strain>
    </source>
</reference>
<feature type="transmembrane region" description="Helical" evidence="1">
    <location>
        <begin position="51"/>
        <end position="71"/>
    </location>
</feature>
<protein>
    <submittedName>
        <fullName evidence="2">Nucleoside permease NupG</fullName>
    </submittedName>
</protein>
<feature type="transmembrane region" description="Helical" evidence="1">
    <location>
        <begin position="12"/>
        <end position="39"/>
    </location>
</feature>
<keyword evidence="1" id="KW-0812">Transmembrane</keyword>
<keyword evidence="1" id="KW-0472">Membrane</keyword>
<dbReference type="GO" id="GO:0005337">
    <property type="term" value="F:nucleoside transmembrane transporter activity"/>
    <property type="evidence" value="ECO:0007669"/>
    <property type="project" value="InterPro"/>
</dbReference>
<dbReference type="Pfam" id="PF03825">
    <property type="entry name" value="Nuc_H_symport"/>
    <property type="match status" value="1"/>
</dbReference>
<dbReference type="Proteomes" id="UP000019194">
    <property type="component" value="Unassembled WGS sequence"/>
</dbReference>
<accession>A0A7G2INE6</accession>
<name>A0A7G2INE6_CITFR</name>